<dbReference type="SMART" id="SM00204">
    <property type="entry name" value="TGFB"/>
    <property type="match status" value="1"/>
</dbReference>
<dbReference type="FunFam" id="2.10.90.10:FF:000006">
    <property type="entry name" value="growth/differentiation factor 8"/>
    <property type="match status" value="1"/>
</dbReference>
<feature type="chain" id="PRO_5004591093" description="TGF-beta family profile domain-containing protein" evidence="9">
    <location>
        <begin position="26"/>
        <end position="467"/>
    </location>
</feature>
<comment type="subcellular location">
    <subcellularLocation>
        <location evidence="1">Secreted</location>
    </subcellularLocation>
</comment>
<dbReference type="PROSITE" id="PS51362">
    <property type="entry name" value="TGF_BETA_2"/>
    <property type="match status" value="1"/>
</dbReference>
<dbReference type="PANTHER" id="PTHR11848:SF262">
    <property type="entry name" value="LD29161P"/>
    <property type="match status" value="1"/>
</dbReference>
<dbReference type="InterPro" id="IPR001111">
    <property type="entry name" value="TGF-b_propeptide"/>
</dbReference>
<sequence>MVTTQPFTVLIVFLILTICSHQSLTEHQNGENHSKIYPDKRDSLTASSLAQLSPSTSVSSSLQSLSPTRGRNCSSCMLLDDAKQRRIRSIKWQILNKLGFKNEPNITRRDNLEVPPLKDIIASSPIPLSPLSSLSTFSSPSSYHSSDPTIQYDTKRLHEMYSKDELMSSDQAYPNSEDYDDDSEDFYVNTDKAISFAMKPPENWSFLKGIKSQYFKFSPNVVNAHLASAHLWAFIQPKRSPGTGSSDSSGHYDLSRPINVTVVVYEVRKSREPVSLLNIRSKKLVLDGRKGRWVTLDIRRLVTERFRNSNGNFGLVIHAYDERGRSLHVTSPYDGENHSQRTFIELSTTTRKANRVRRETGLRCEEGSKEINCCLHPLTVDFEEFGWDWIIAPKRYEANFCSGECPYMFLQDNNHAHLVQQANPSMSTGPCCTPRKMSSISMLYYDDNNQIILGTLKGMKAERCGCA</sequence>
<dbReference type="Pfam" id="PF00688">
    <property type="entry name" value="TGFb_propeptide"/>
    <property type="match status" value="1"/>
</dbReference>
<dbReference type="OrthoDB" id="5948587at2759"/>
<dbReference type="PROSITE" id="PS00250">
    <property type="entry name" value="TGF_BETA_1"/>
    <property type="match status" value="1"/>
</dbReference>
<dbReference type="OMA" id="RQPESSY"/>
<feature type="domain" description="TGF-beta family profile" evidence="10">
    <location>
        <begin position="355"/>
        <end position="467"/>
    </location>
</feature>
<dbReference type="Gene3D" id="2.10.90.10">
    <property type="entry name" value="Cystine-knot cytokines"/>
    <property type="match status" value="1"/>
</dbReference>
<feature type="signal peptide" evidence="9">
    <location>
        <begin position="1"/>
        <end position="25"/>
    </location>
</feature>
<evidence type="ECO:0000259" key="10">
    <source>
        <dbReference type="PROSITE" id="PS51362"/>
    </source>
</evidence>
<dbReference type="KEGG" id="tut:107360750"/>
<dbReference type="InterPro" id="IPR015615">
    <property type="entry name" value="TGF-beta-rel"/>
</dbReference>
<evidence type="ECO:0000256" key="3">
    <source>
        <dbReference type="ARBA" id="ARBA00022525"/>
    </source>
</evidence>
<dbReference type="GO" id="GO:0005615">
    <property type="term" value="C:extracellular space"/>
    <property type="evidence" value="ECO:0007669"/>
    <property type="project" value="TreeGrafter"/>
</dbReference>
<accession>T1K4Y6</accession>
<dbReference type="InterPro" id="IPR001839">
    <property type="entry name" value="TGF-b_C"/>
</dbReference>
<dbReference type="Gene3D" id="2.60.120.970">
    <property type="match status" value="1"/>
</dbReference>
<dbReference type="GO" id="GO:0008083">
    <property type="term" value="F:growth factor activity"/>
    <property type="evidence" value="ECO:0007669"/>
    <property type="project" value="UniProtKB-KW"/>
</dbReference>
<dbReference type="CDD" id="cd13751">
    <property type="entry name" value="TGF_beta_GDF8_like"/>
    <property type="match status" value="1"/>
</dbReference>
<dbReference type="PANTHER" id="PTHR11848">
    <property type="entry name" value="TGF-BETA FAMILY"/>
    <property type="match status" value="1"/>
</dbReference>
<evidence type="ECO:0000256" key="2">
    <source>
        <dbReference type="ARBA" id="ARBA00006656"/>
    </source>
</evidence>
<dbReference type="InterPro" id="IPR017948">
    <property type="entry name" value="TGFb_CS"/>
</dbReference>
<evidence type="ECO:0000256" key="5">
    <source>
        <dbReference type="ARBA" id="ARBA00022729"/>
    </source>
</evidence>
<evidence type="ECO:0000313" key="11">
    <source>
        <dbReference type="EnsemblMetazoa" id="tetur05g04360.1"/>
    </source>
</evidence>
<evidence type="ECO:0000256" key="4">
    <source>
        <dbReference type="ARBA" id="ARBA00022685"/>
    </source>
</evidence>
<keyword evidence="3" id="KW-0964">Secreted</keyword>
<reference evidence="12" key="1">
    <citation type="submission" date="2011-08" db="EMBL/GenBank/DDBJ databases">
        <authorList>
            <person name="Rombauts S."/>
        </authorList>
    </citation>
    <scope>NUCLEOTIDE SEQUENCE</scope>
    <source>
        <strain evidence="12">London</strain>
    </source>
</reference>
<dbReference type="Proteomes" id="UP000015104">
    <property type="component" value="Unassembled WGS sequence"/>
</dbReference>
<evidence type="ECO:0000256" key="8">
    <source>
        <dbReference type="RuleBase" id="RU000354"/>
    </source>
</evidence>
<evidence type="ECO:0000256" key="7">
    <source>
        <dbReference type="ARBA" id="ARBA00023157"/>
    </source>
</evidence>
<name>T1K4Y6_TETUR</name>
<keyword evidence="4" id="KW-0165">Cleavage on pair of basic residues</keyword>
<keyword evidence="12" id="KW-1185">Reference proteome</keyword>
<dbReference type="InterPro" id="IPR029034">
    <property type="entry name" value="Cystine-knot_cytokine"/>
</dbReference>
<dbReference type="STRING" id="32264.T1K4Y6"/>
<dbReference type="eggNOG" id="KOG3900">
    <property type="taxonomic scope" value="Eukaryota"/>
</dbReference>
<keyword evidence="7" id="KW-1015">Disulfide bond</keyword>
<gene>
    <name evidence="11" type="primary">107360750</name>
</gene>
<dbReference type="HOGENOM" id="CLU_020515_6_1_1"/>
<dbReference type="SUPFAM" id="SSF57501">
    <property type="entry name" value="Cystine-knot cytokines"/>
    <property type="match status" value="1"/>
</dbReference>
<comment type="similarity">
    <text evidence="2 8">Belongs to the TGF-beta family.</text>
</comment>
<organism evidence="11 12">
    <name type="scientific">Tetranychus urticae</name>
    <name type="common">Two-spotted spider mite</name>
    <dbReference type="NCBI Taxonomy" id="32264"/>
    <lineage>
        <taxon>Eukaryota</taxon>
        <taxon>Metazoa</taxon>
        <taxon>Ecdysozoa</taxon>
        <taxon>Arthropoda</taxon>
        <taxon>Chelicerata</taxon>
        <taxon>Arachnida</taxon>
        <taxon>Acari</taxon>
        <taxon>Acariformes</taxon>
        <taxon>Trombidiformes</taxon>
        <taxon>Prostigmata</taxon>
        <taxon>Eleutherengona</taxon>
        <taxon>Raphignathae</taxon>
        <taxon>Tetranychoidea</taxon>
        <taxon>Tetranychidae</taxon>
        <taxon>Tetranychus</taxon>
    </lineage>
</organism>
<reference evidence="11" key="2">
    <citation type="submission" date="2015-06" db="UniProtKB">
        <authorList>
            <consortium name="EnsemblMetazoa"/>
        </authorList>
    </citation>
    <scope>IDENTIFICATION</scope>
</reference>
<dbReference type="EnsemblMetazoa" id="tetur05g04360.1">
    <property type="protein sequence ID" value="tetur05g04360.1"/>
    <property type="gene ID" value="tetur05g04360"/>
</dbReference>
<dbReference type="AlphaFoldDB" id="T1K4Y6"/>
<evidence type="ECO:0000256" key="9">
    <source>
        <dbReference type="SAM" id="SignalP"/>
    </source>
</evidence>
<keyword evidence="6 8" id="KW-0339">Growth factor</keyword>
<evidence type="ECO:0000313" key="12">
    <source>
        <dbReference type="Proteomes" id="UP000015104"/>
    </source>
</evidence>
<dbReference type="Pfam" id="PF00019">
    <property type="entry name" value="TGF_beta"/>
    <property type="match status" value="1"/>
</dbReference>
<dbReference type="GO" id="GO:0005125">
    <property type="term" value="F:cytokine activity"/>
    <property type="evidence" value="ECO:0007669"/>
    <property type="project" value="TreeGrafter"/>
</dbReference>
<keyword evidence="5 9" id="KW-0732">Signal</keyword>
<evidence type="ECO:0000256" key="6">
    <source>
        <dbReference type="ARBA" id="ARBA00023030"/>
    </source>
</evidence>
<evidence type="ECO:0000256" key="1">
    <source>
        <dbReference type="ARBA" id="ARBA00004613"/>
    </source>
</evidence>
<protein>
    <recommendedName>
        <fullName evidence="10">TGF-beta family profile domain-containing protein</fullName>
    </recommendedName>
</protein>
<dbReference type="EMBL" id="CAEY01001581">
    <property type="status" value="NOT_ANNOTATED_CDS"/>
    <property type="molecule type" value="Genomic_DNA"/>
</dbReference>
<proteinExistence type="inferred from homology"/>